<reference evidence="8 9" key="1">
    <citation type="submission" date="2024-09" db="EMBL/GenBank/DDBJ databases">
        <authorList>
            <person name="Sun Q."/>
            <person name="Mori K."/>
        </authorList>
    </citation>
    <scope>NUCLEOTIDE SEQUENCE [LARGE SCALE GENOMIC DNA]</scope>
    <source>
        <strain evidence="8 9">JCM 15389</strain>
    </source>
</reference>
<dbReference type="Proteomes" id="UP001589788">
    <property type="component" value="Unassembled WGS sequence"/>
</dbReference>
<keyword evidence="9" id="KW-1185">Reference proteome</keyword>
<keyword evidence="4 6" id="KW-0378">Hydrolase</keyword>
<keyword evidence="2 6" id="KW-0540">Nuclease</keyword>
<evidence type="ECO:0000313" key="8">
    <source>
        <dbReference type="EMBL" id="MFC0081547.1"/>
    </source>
</evidence>
<evidence type="ECO:0000256" key="5">
    <source>
        <dbReference type="ARBA" id="ARBA00022842"/>
    </source>
</evidence>
<dbReference type="HAMAP" id="MF_00265">
    <property type="entry name" value="VapC_Nob1"/>
    <property type="match status" value="1"/>
</dbReference>
<dbReference type="PANTHER" id="PTHR42188">
    <property type="entry name" value="23S RRNA-SPECIFIC ENDONUCLEASE VAPC20"/>
    <property type="match status" value="1"/>
</dbReference>
<dbReference type="RefSeq" id="WP_377788823.1">
    <property type="nucleotide sequence ID" value="NZ_JBHLYQ010000036.1"/>
</dbReference>
<evidence type="ECO:0000259" key="7">
    <source>
        <dbReference type="Pfam" id="PF01850"/>
    </source>
</evidence>
<evidence type="ECO:0000313" key="9">
    <source>
        <dbReference type="Proteomes" id="UP001589788"/>
    </source>
</evidence>
<accession>A0ABV6C1I4</accession>
<name>A0ABV6C1I4_9ACTN</name>
<comment type="function">
    <text evidence="6">Toxic component of a toxin-antitoxin (TA) system. An RNase.</text>
</comment>
<dbReference type="InterPro" id="IPR029060">
    <property type="entry name" value="PIN-like_dom_sf"/>
</dbReference>
<dbReference type="PANTHER" id="PTHR42188:SF1">
    <property type="entry name" value="23S RRNA-SPECIFIC ENDONUCLEASE VAPC20"/>
    <property type="match status" value="1"/>
</dbReference>
<evidence type="ECO:0000256" key="1">
    <source>
        <dbReference type="ARBA" id="ARBA00022649"/>
    </source>
</evidence>
<dbReference type="SUPFAM" id="SSF88723">
    <property type="entry name" value="PIN domain-like"/>
    <property type="match status" value="1"/>
</dbReference>
<dbReference type="EC" id="3.1.-.-" evidence="6"/>
<dbReference type="InterPro" id="IPR039018">
    <property type="entry name" value="VapC20-like"/>
</dbReference>
<dbReference type="EMBL" id="JBHLYQ010000036">
    <property type="protein sequence ID" value="MFC0081547.1"/>
    <property type="molecule type" value="Genomic_DNA"/>
</dbReference>
<keyword evidence="3 6" id="KW-0479">Metal-binding</keyword>
<comment type="similarity">
    <text evidence="6">Belongs to the PINc/VapC protein family.</text>
</comment>
<evidence type="ECO:0000256" key="4">
    <source>
        <dbReference type="ARBA" id="ARBA00022801"/>
    </source>
</evidence>
<dbReference type="InterPro" id="IPR022907">
    <property type="entry name" value="VapC_family"/>
</dbReference>
<comment type="caution">
    <text evidence="8">The sequence shown here is derived from an EMBL/GenBank/DDBJ whole genome shotgun (WGS) entry which is preliminary data.</text>
</comment>
<dbReference type="Gene3D" id="3.40.50.1010">
    <property type="entry name" value="5'-nuclease"/>
    <property type="match status" value="1"/>
</dbReference>
<evidence type="ECO:0000256" key="2">
    <source>
        <dbReference type="ARBA" id="ARBA00022722"/>
    </source>
</evidence>
<keyword evidence="1 6" id="KW-1277">Toxin-antitoxin system</keyword>
<dbReference type="InterPro" id="IPR002716">
    <property type="entry name" value="PIN_dom"/>
</dbReference>
<sequence length="137" mass="15350">MTLTDAGPLIAIIDADEPDHASCMDALGQLTLPLLTTWPTFTEAMYLLARAGGIRAQQALWRLVSTNRLVVADLSPSAVERSARLMNQYADRPMDLADATLVALAEERGDRRIFTLDTDFHIYRFRGRQRFETIPTL</sequence>
<dbReference type="Pfam" id="PF01850">
    <property type="entry name" value="PIN"/>
    <property type="match status" value="1"/>
</dbReference>
<protein>
    <recommendedName>
        <fullName evidence="6">Ribonuclease VapC</fullName>
        <shortName evidence="6">RNase VapC</shortName>
        <ecNumber evidence="6">3.1.-.-</ecNumber>
    </recommendedName>
    <alternativeName>
        <fullName evidence="6">Toxin VapC</fullName>
    </alternativeName>
</protein>
<evidence type="ECO:0000256" key="3">
    <source>
        <dbReference type="ARBA" id="ARBA00022723"/>
    </source>
</evidence>
<keyword evidence="5 6" id="KW-0460">Magnesium</keyword>
<feature type="binding site" evidence="6">
    <location>
        <position position="5"/>
    </location>
    <ligand>
        <name>Mg(2+)</name>
        <dbReference type="ChEBI" id="CHEBI:18420"/>
    </ligand>
</feature>
<feature type="domain" description="PIN" evidence="7">
    <location>
        <begin position="4"/>
        <end position="123"/>
    </location>
</feature>
<gene>
    <name evidence="6" type="primary">vapC</name>
    <name evidence="8" type="ORF">ACFFRE_05225</name>
</gene>
<evidence type="ECO:0000256" key="6">
    <source>
        <dbReference type="HAMAP-Rule" id="MF_00265"/>
    </source>
</evidence>
<keyword evidence="6" id="KW-0800">Toxin</keyword>
<proteinExistence type="inferred from homology"/>
<organism evidence="8 9">
    <name type="scientific">Aciditerrimonas ferrireducens</name>
    <dbReference type="NCBI Taxonomy" id="667306"/>
    <lineage>
        <taxon>Bacteria</taxon>
        <taxon>Bacillati</taxon>
        <taxon>Actinomycetota</taxon>
        <taxon>Acidimicrobiia</taxon>
        <taxon>Acidimicrobiales</taxon>
        <taxon>Acidimicrobiaceae</taxon>
        <taxon>Aciditerrimonas</taxon>
    </lineage>
</organism>
<comment type="cofactor">
    <cofactor evidence="6">
        <name>Mg(2+)</name>
        <dbReference type="ChEBI" id="CHEBI:18420"/>
    </cofactor>
</comment>
<feature type="binding site" evidence="6">
    <location>
        <position position="98"/>
    </location>
    <ligand>
        <name>Mg(2+)</name>
        <dbReference type="ChEBI" id="CHEBI:18420"/>
    </ligand>
</feature>